<evidence type="ECO:0000256" key="2">
    <source>
        <dbReference type="RuleBase" id="RU003476"/>
    </source>
</evidence>
<evidence type="ECO:0000259" key="3">
    <source>
        <dbReference type="PROSITE" id="PS51462"/>
    </source>
</evidence>
<comment type="caution">
    <text evidence="4">The sequence shown here is derived from an EMBL/GenBank/DDBJ whole genome shotgun (WGS) entry which is preliminary data.</text>
</comment>
<dbReference type="PANTHER" id="PTHR43736">
    <property type="entry name" value="ADP-RIBOSE PYROPHOSPHATASE"/>
    <property type="match status" value="1"/>
</dbReference>
<accession>A0A0G1MFY5</accession>
<dbReference type="EMBL" id="LCKX01000017">
    <property type="protein sequence ID" value="KKU07007.1"/>
    <property type="molecule type" value="Genomic_DNA"/>
</dbReference>
<dbReference type="PROSITE" id="PS00893">
    <property type="entry name" value="NUDIX_BOX"/>
    <property type="match status" value="1"/>
</dbReference>
<dbReference type="InterPro" id="IPR000086">
    <property type="entry name" value="NUDIX_hydrolase_dom"/>
</dbReference>
<gene>
    <name evidence="4" type="ORF">UX10_C0017G0006</name>
</gene>
<feature type="domain" description="Nudix hydrolase" evidence="3">
    <location>
        <begin position="1"/>
        <end position="132"/>
    </location>
</feature>
<dbReference type="Gene3D" id="3.90.79.10">
    <property type="entry name" value="Nucleoside Triphosphate Pyrophosphohydrolase"/>
    <property type="match status" value="1"/>
</dbReference>
<evidence type="ECO:0000313" key="5">
    <source>
        <dbReference type="Proteomes" id="UP000033999"/>
    </source>
</evidence>
<dbReference type="InterPro" id="IPR020084">
    <property type="entry name" value="NUDIX_hydrolase_CS"/>
</dbReference>
<evidence type="ECO:0000256" key="1">
    <source>
        <dbReference type="ARBA" id="ARBA00022801"/>
    </source>
</evidence>
<organism evidence="4 5">
    <name type="scientific">Candidatus Magasanikbacteria bacterium GW2011_GWA2_45_39</name>
    <dbReference type="NCBI Taxonomy" id="1619041"/>
    <lineage>
        <taxon>Bacteria</taxon>
        <taxon>Candidatus Magasanikiibacteriota</taxon>
    </lineage>
</organism>
<reference evidence="4 5" key="1">
    <citation type="journal article" date="2015" name="Nature">
        <title>rRNA introns, odd ribosomes, and small enigmatic genomes across a large radiation of phyla.</title>
        <authorList>
            <person name="Brown C.T."/>
            <person name="Hug L.A."/>
            <person name="Thomas B.C."/>
            <person name="Sharon I."/>
            <person name="Castelle C.J."/>
            <person name="Singh A."/>
            <person name="Wilkins M.J."/>
            <person name="Williams K.H."/>
            <person name="Banfield J.F."/>
        </authorList>
    </citation>
    <scope>NUCLEOTIDE SEQUENCE [LARGE SCALE GENOMIC DNA]</scope>
</reference>
<sequence>MNDLITAVVAIIEHEGRVLVGKKINSNNFLSNAWHIPGGKLKHGETEQQALAREMKEETGIEIKIGRFLGERDVPGSGVKARWYLCIPLTQDLRAGDDLAEVKYVPKSEVLKICDPKLIAFWPPEVVEYFKD</sequence>
<dbReference type="Pfam" id="PF00293">
    <property type="entry name" value="NUDIX"/>
    <property type="match status" value="1"/>
</dbReference>
<proteinExistence type="inferred from homology"/>
<dbReference type="PROSITE" id="PS51462">
    <property type="entry name" value="NUDIX"/>
    <property type="match status" value="1"/>
</dbReference>
<dbReference type="Proteomes" id="UP000033999">
    <property type="component" value="Unassembled WGS sequence"/>
</dbReference>
<dbReference type="PRINTS" id="PR00502">
    <property type="entry name" value="NUDIXFAMILY"/>
</dbReference>
<dbReference type="SUPFAM" id="SSF55811">
    <property type="entry name" value="Nudix"/>
    <property type="match status" value="1"/>
</dbReference>
<dbReference type="GO" id="GO:0016787">
    <property type="term" value="F:hydrolase activity"/>
    <property type="evidence" value="ECO:0007669"/>
    <property type="project" value="UniProtKB-KW"/>
</dbReference>
<keyword evidence="1 2" id="KW-0378">Hydrolase</keyword>
<name>A0A0G1MFY5_9BACT</name>
<comment type="similarity">
    <text evidence="2">Belongs to the Nudix hydrolase family.</text>
</comment>
<protein>
    <submittedName>
        <fullName evidence="4">NUDIX hydrolase</fullName>
    </submittedName>
</protein>
<evidence type="ECO:0000313" key="4">
    <source>
        <dbReference type="EMBL" id="KKU07007.1"/>
    </source>
</evidence>
<dbReference type="InterPro" id="IPR020476">
    <property type="entry name" value="Nudix_hydrolase"/>
</dbReference>
<dbReference type="InterPro" id="IPR015797">
    <property type="entry name" value="NUDIX_hydrolase-like_dom_sf"/>
</dbReference>
<dbReference type="PANTHER" id="PTHR43736:SF1">
    <property type="entry name" value="DIHYDRONEOPTERIN TRIPHOSPHATE DIPHOSPHATASE"/>
    <property type="match status" value="1"/>
</dbReference>
<dbReference type="AlphaFoldDB" id="A0A0G1MFY5"/>